<accession>A0A3G5A3N4</accession>
<dbReference type="InterPro" id="IPR017937">
    <property type="entry name" value="Thioredoxin_CS"/>
</dbReference>
<dbReference type="PROSITE" id="PS51352">
    <property type="entry name" value="THIOREDOXIN_2"/>
    <property type="match status" value="1"/>
</dbReference>
<protein>
    <recommendedName>
        <fullName evidence="1">Thioredoxin domain-containing protein</fullName>
    </recommendedName>
</protein>
<dbReference type="PRINTS" id="PR00421">
    <property type="entry name" value="THIOREDOXIN"/>
</dbReference>
<gene>
    <name evidence="2" type="ORF">Harvfovirus62_3</name>
</gene>
<dbReference type="PROSITE" id="PS00194">
    <property type="entry name" value="THIOREDOXIN_1"/>
    <property type="match status" value="1"/>
</dbReference>
<dbReference type="EMBL" id="MK072304">
    <property type="protein sequence ID" value="AYV81790.1"/>
    <property type="molecule type" value="Genomic_DNA"/>
</dbReference>
<dbReference type="PANTHER" id="PTHR10438:SF405">
    <property type="entry name" value="THIOREDOXIN DOMAIN-CONTAINING PROTEIN"/>
    <property type="match status" value="1"/>
</dbReference>
<dbReference type="SUPFAM" id="SSF52833">
    <property type="entry name" value="Thioredoxin-like"/>
    <property type="match status" value="1"/>
</dbReference>
<dbReference type="InterPro" id="IPR013766">
    <property type="entry name" value="Thioredoxin_domain"/>
</dbReference>
<feature type="domain" description="Thioredoxin" evidence="1">
    <location>
        <begin position="1"/>
        <end position="118"/>
    </location>
</feature>
<sequence length="127" mass="13997">MVEKLGVITIKNESDIQKLTGDPDYPDRVVVIYFTASWCPPCKKFFPTFSKYVSSLSGNLVGKINFCSLDVDVLKDFCLANKINSVPTMLFLKGTAILETIKGTDLEKLKKTVDNIVGSSAENKLGK</sequence>
<dbReference type="InterPro" id="IPR036249">
    <property type="entry name" value="Thioredoxin-like_sf"/>
</dbReference>
<evidence type="ECO:0000313" key="2">
    <source>
        <dbReference type="EMBL" id="AYV81790.1"/>
    </source>
</evidence>
<dbReference type="Pfam" id="PF00085">
    <property type="entry name" value="Thioredoxin"/>
    <property type="match status" value="1"/>
</dbReference>
<organism evidence="2">
    <name type="scientific">Harvfovirus sp</name>
    <dbReference type="NCBI Taxonomy" id="2487768"/>
    <lineage>
        <taxon>Viruses</taxon>
        <taxon>Varidnaviria</taxon>
        <taxon>Bamfordvirae</taxon>
        <taxon>Nucleocytoviricota</taxon>
        <taxon>Megaviricetes</taxon>
        <taxon>Imitervirales</taxon>
        <taxon>Mimiviridae</taxon>
        <taxon>Klosneuvirinae</taxon>
    </lineage>
</organism>
<name>A0A3G5A3N4_9VIRU</name>
<evidence type="ECO:0000259" key="1">
    <source>
        <dbReference type="PROSITE" id="PS51352"/>
    </source>
</evidence>
<dbReference type="PANTHER" id="PTHR10438">
    <property type="entry name" value="THIOREDOXIN"/>
    <property type="match status" value="1"/>
</dbReference>
<proteinExistence type="predicted"/>
<reference evidence="2" key="1">
    <citation type="submission" date="2018-10" db="EMBL/GenBank/DDBJ databases">
        <title>Hidden diversity of soil giant viruses.</title>
        <authorList>
            <person name="Schulz F."/>
            <person name="Alteio L."/>
            <person name="Goudeau D."/>
            <person name="Ryan E.M."/>
            <person name="Malmstrom R.R."/>
            <person name="Blanchard J."/>
            <person name="Woyke T."/>
        </authorList>
    </citation>
    <scope>NUCLEOTIDE SEQUENCE</scope>
    <source>
        <strain evidence="2">HAV1</strain>
    </source>
</reference>
<dbReference type="CDD" id="cd02947">
    <property type="entry name" value="TRX_family"/>
    <property type="match status" value="1"/>
</dbReference>
<dbReference type="Gene3D" id="3.40.30.10">
    <property type="entry name" value="Glutaredoxin"/>
    <property type="match status" value="1"/>
</dbReference>
<dbReference type="InterPro" id="IPR050620">
    <property type="entry name" value="Thioredoxin_H-type-like"/>
</dbReference>